<name>A0A162FWC6_9MICO</name>
<dbReference type="Proteomes" id="UP000076717">
    <property type="component" value="Unassembled WGS sequence"/>
</dbReference>
<protein>
    <submittedName>
        <fullName evidence="1">Uncharacterized protein</fullName>
    </submittedName>
</protein>
<evidence type="ECO:0000313" key="2">
    <source>
        <dbReference type="Proteomes" id="UP000076717"/>
    </source>
</evidence>
<dbReference type="AlphaFoldDB" id="A0A162FWC6"/>
<proteinExistence type="predicted"/>
<organism evidence="1 2">
    <name type="scientific">Rathayibacter tanaceti</name>
    <dbReference type="NCBI Taxonomy" id="1671680"/>
    <lineage>
        <taxon>Bacteria</taxon>
        <taxon>Bacillati</taxon>
        <taxon>Actinomycetota</taxon>
        <taxon>Actinomycetes</taxon>
        <taxon>Micrococcales</taxon>
        <taxon>Microbacteriaceae</taxon>
        <taxon>Rathayibacter</taxon>
    </lineage>
</organism>
<dbReference type="EMBL" id="LIIN01000092">
    <property type="protein sequence ID" value="KZX20520.1"/>
    <property type="molecule type" value="Genomic_DNA"/>
</dbReference>
<accession>A0A162FWC6</accession>
<comment type="caution">
    <text evidence="1">The sequence shown here is derived from an EMBL/GenBank/DDBJ whole genome shotgun (WGS) entry which is preliminary data.</text>
</comment>
<keyword evidence="2" id="KW-1185">Reference proteome</keyword>
<reference evidence="1 2" key="1">
    <citation type="submission" date="2015-08" db="EMBL/GenBank/DDBJ databases">
        <title>Draft Genome Sequence of Rathayibacter sp. Strain VKM Ac-2596 Isolated from Leaf Gall Induced by Plant-Parasitic Nematodes.</title>
        <authorList>
            <person name="Vasilenko O.V."/>
            <person name="Starodumova I.P."/>
            <person name="Tarlachkov S.V."/>
            <person name="Dorofeeva L.V."/>
            <person name="Evtushenko L.I."/>
        </authorList>
    </citation>
    <scope>NUCLEOTIDE SEQUENCE [LARGE SCALE GENOMIC DNA]</scope>
    <source>
        <strain evidence="1 2">VKM Ac-2596</strain>
    </source>
</reference>
<sequence>MASFALTEERKEKYAKELDRCGKLLSEANVSLTSRQFEHYASIVRGATSLRQVRYVASRVRMTFVGTMTSIKDRGILNADRSINIERTKEYDEAIDTVIRSSNRLRWLL</sequence>
<gene>
    <name evidence="1" type="ORF">ACH61_02367</name>
</gene>
<evidence type="ECO:0000313" key="1">
    <source>
        <dbReference type="EMBL" id="KZX20520.1"/>
    </source>
</evidence>